<dbReference type="GO" id="GO:0046872">
    <property type="term" value="F:metal ion binding"/>
    <property type="evidence" value="ECO:0007669"/>
    <property type="project" value="UniProtKB-KW"/>
</dbReference>
<dbReference type="PANTHER" id="PTHR31528">
    <property type="entry name" value="4-AMINO-5-HYDROXYMETHYL-2-METHYLPYRIMIDINE PHOSPHATE SYNTHASE THI11-RELATED"/>
    <property type="match status" value="1"/>
</dbReference>
<evidence type="ECO:0000256" key="7">
    <source>
        <dbReference type="ARBA" id="ARBA00022898"/>
    </source>
</evidence>
<dbReference type="Gene3D" id="3.40.190.10">
    <property type="entry name" value="Periplasmic binding protein-like II"/>
    <property type="match status" value="2"/>
</dbReference>
<gene>
    <name evidence="13" type="primary">thiY</name>
    <name evidence="13" type="ORF">NNJEOMEG_02518</name>
</gene>
<evidence type="ECO:0000256" key="5">
    <source>
        <dbReference type="ARBA" id="ARBA00022679"/>
    </source>
</evidence>
<comment type="pathway">
    <text evidence="2">Cofactor biosynthesis; thiamine diphosphate biosynthesis.</text>
</comment>
<evidence type="ECO:0000313" key="13">
    <source>
        <dbReference type="EMBL" id="GFK94671.1"/>
    </source>
</evidence>
<keyword evidence="5" id="KW-0808">Transferase</keyword>
<keyword evidence="14" id="KW-1185">Reference proteome</keyword>
<evidence type="ECO:0000256" key="8">
    <source>
        <dbReference type="ARBA" id="ARBA00022977"/>
    </source>
</evidence>
<dbReference type="Pfam" id="PF09084">
    <property type="entry name" value="NMT1"/>
    <property type="match status" value="1"/>
</dbReference>
<dbReference type="Proteomes" id="UP000494245">
    <property type="component" value="Unassembled WGS sequence"/>
</dbReference>
<dbReference type="EMBL" id="BLTE01000011">
    <property type="protein sequence ID" value="GFK94671.1"/>
    <property type="molecule type" value="Genomic_DNA"/>
</dbReference>
<evidence type="ECO:0000256" key="9">
    <source>
        <dbReference type="ARBA" id="ARBA00023004"/>
    </source>
</evidence>
<evidence type="ECO:0000256" key="3">
    <source>
        <dbReference type="ARBA" id="ARBA00009406"/>
    </source>
</evidence>
<comment type="catalytic activity">
    <reaction evidence="11">
        <text>N(6)-(pyridoxal phosphate)-L-lysyl-[4-amino-5-hydroxymethyl-2-methylpyrimidine phosphate synthase] + L-histidyl-[4-amino-5-hydroxymethyl-2-methylpyrimidine phosphate synthase] + 2 Fe(3+) + 4 H2O = L-lysyl-[4-amino-5-hydroxymethyl-2-methylpyrimidine phosphate synthase] + (2S)-2-amino-5-hydroxy-4-oxopentanoyl-[4-amino-5-hydroxymethyl-2-methylpyrimidine phosphate synthase] + 4-amino-2-methyl-5-(phosphooxymethyl)pyrimidine + 3-oxopropanoate + 2 Fe(2+) + 2 H(+)</text>
        <dbReference type="Rhea" id="RHEA:65756"/>
        <dbReference type="Rhea" id="RHEA-COMP:16892"/>
        <dbReference type="Rhea" id="RHEA-COMP:16893"/>
        <dbReference type="Rhea" id="RHEA-COMP:16894"/>
        <dbReference type="Rhea" id="RHEA-COMP:16895"/>
        <dbReference type="ChEBI" id="CHEBI:15377"/>
        <dbReference type="ChEBI" id="CHEBI:15378"/>
        <dbReference type="ChEBI" id="CHEBI:29033"/>
        <dbReference type="ChEBI" id="CHEBI:29034"/>
        <dbReference type="ChEBI" id="CHEBI:29969"/>
        <dbReference type="ChEBI" id="CHEBI:29979"/>
        <dbReference type="ChEBI" id="CHEBI:33190"/>
        <dbReference type="ChEBI" id="CHEBI:58354"/>
        <dbReference type="ChEBI" id="CHEBI:143915"/>
        <dbReference type="ChEBI" id="CHEBI:157692"/>
    </reaction>
    <physiologicalReaction direction="left-to-right" evidence="11">
        <dbReference type="Rhea" id="RHEA:65757"/>
    </physiologicalReaction>
</comment>
<dbReference type="PANTHER" id="PTHR31528:SF1">
    <property type="entry name" value="4-AMINO-5-HYDROXYMETHYL-2-METHYLPYRIMIDINE PHOSPHATE SYNTHASE THI11-RELATED"/>
    <property type="match status" value="1"/>
</dbReference>
<evidence type="ECO:0000256" key="6">
    <source>
        <dbReference type="ARBA" id="ARBA00022723"/>
    </source>
</evidence>
<keyword evidence="7" id="KW-0663">Pyridoxal phosphate</keyword>
<dbReference type="AlphaFoldDB" id="A0A6V8LVQ3"/>
<organism evidence="13 14">
    <name type="scientific">Fundidesulfovibrio magnetotacticus</name>
    <dbReference type="NCBI Taxonomy" id="2730080"/>
    <lineage>
        <taxon>Bacteria</taxon>
        <taxon>Pseudomonadati</taxon>
        <taxon>Thermodesulfobacteriota</taxon>
        <taxon>Desulfovibrionia</taxon>
        <taxon>Desulfovibrionales</taxon>
        <taxon>Desulfovibrionaceae</taxon>
        <taxon>Fundidesulfovibrio</taxon>
    </lineage>
</organism>
<evidence type="ECO:0000256" key="1">
    <source>
        <dbReference type="ARBA" id="ARBA00003469"/>
    </source>
</evidence>
<dbReference type="InterPro" id="IPR027939">
    <property type="entry name" value="NMT1/THI5"/>
</dbReference>
<reference evidence="13 14" key="1">
    <citation type="submission" date="2020-04" db="EMBL/GenBank/DDBJ databases">
        <authorList>
            <consortium name="Desulfovibrio sp. FSS-1 genome sequencing consortium"/>
            <person name="Shimoshige H."/>
            <person name="Kobayashi H."/>
            <person name="Maekawa T."/>
        </authorList>
    </citation>
    <scope>NUCLEOTIDE SEQUENCE [LARGE SCALE GENOMIC DNA]</scope>
    <source>
        <strain evidence="13 14">SIID29052-01</strain>
    </source>
</reference>
<dbReference type="SUPFAM" id="SSF53850">
    <property type="entry name" value="Periplasmic binding protein-like II"/>
    <property type="match status" value="1"/>
</dbReference>
<evidence type="ECO:0000256" key="10">
    <source>
        <dbReference type="ARBA" id="ARBA00033171"/>
    </source>
</evidence>
<comment type="caution">
    <text evidence="13">The sequence shown here is derived from an EMBL/GenBank/DDBJ whole genome shotgun (WGS) entry which is preliminary data.</text>
</comment>
<reference evidence="13 14" key="2">
    <citation type="submission" date="2020-05" db="EMBL/GenBank/DDBJ databases">
        <title>Draft genome sequence of Desulfovibrio sp. strainFSS-1.</title>
        <authorList>
            <person name="Shimoshige H."/>
            <person name="Kobayashi H."/>
            <person name="Maekawa T."/>
        </authorList>
    </citation>
    <scope>NUCLEOTIDE SEQUENCE [LARGE SCALE GENOMIC DNA]</scope>
    <source>
        <strain evidence="13 14">SIID29052-01</strain>
    </source>
</reference>
<dbReference type="GO" id="GO:0016740">
    <property type="term" value="F:transferase activity"/>
    <property type="evidence" value="ECO:0007669"/>
    <property type="project" value="UniProtKB-KW"/>
</dbReference>
<keyword evidence="9" id="KW-0408">Iron</keyword>
<evidence type="ECO:0000256" key="4">
    <source>
        <dbReference type="ARBA" id="ARBA00011738"/>
    </source>
</evidence>
<keyword evidence="8" id="KW-0784">Thiamine biosynthesis</keyword>
<dbReference type="GO" id="GO:0009228">
    <property type="term" value="P:thiamine biosynthetic process"/>
    <property type="evidence" value="ECO:0007669"/>
    <property type="project" value="UniProtKB-KW"/>
</dbReference>
<evidence type="ECO:0000256" key="11">
    <source>
        <dbReference type="ARBA" id="ARBA00048179"/>
    </source>
</evidence>
<feature type="domain" description="SsuA/THI5-like" evidence="12">
    <location>
        <begin position="73"/>
        <end position="282"/>
    </location>
</feature>
<evidence type="ECO:0000313" key="14">
    <source>
        <dbReference type="Proteomes" id="UP000494245"/>
    </source>
</evidence>
<name>A0A6V8LVQ3_9BACT</name>
<accession>A0A6V8LVQ3</accession>
<comment type="subunit">
    <text evidence="4">Homodimer.</text>
</comment>
<comment type="similarity">
    <text evidence="3">Belongs to the NMT1/THI5 family.</text>
</comment>
<comment type="function">
    <text evidence="1">Responsible for the formation of the pyrimidine heterocycle in the thiamine biosynthesis pathway. Catalyzes the formation of hydroxymethylpyrimidine phosphate (HMP-P) from histidine and pyridoxal phosphate (PLP). The protein uses PLP and the active site histidine to form HMP-P, generating an inactive enzyme. The enzyme can only undergo a single turnover, which suggests it is a suicide enzyme.</text>
</comment>
<keyword evidence="6" id="KW-0479">Metal-binding</keyword>
<evidence type="ECO:0000259" key="12">
    <source>
        <dbReference type="Pfam" id="PF09084"/>
    </source>
</evidence>
<evidence type="ECO:0000256" key="2">
    <source>
        <dbReference type="ARBA" id="ARBA00004948"/>
    </source>
</evidence>
<dbReference type="InterPro" id="IPR015168">
    <property type="entry name" value="SsuA/THI5"/>
</dbReference>
<sequence>MGPFAAEFKGGRQINPRRAFQKCSLLGYERGMRLRAGHILGLAALLALLLAWDAARAEGLRRAALIPQWEPQAQFAGYYAARAKGFYAARGVDLEILRGGPASPPSALLTHGRAQFGTLFLSTALRERSEGLKLVNLAQFLRGTTMLLVARRASGVEKPEDLQGRRVSLWEKEYNIQPRAFFRKYRVGVKPLPQGFTVDLFLRGGADAMTAMNYNEYHVLLNAGLDPWELTVFPMRDHGLDYPEDGLYALEDTCRADPDLCRAVAEASIEGWRWVFAHPEEALDLVMVEVRAANLPTNRMHQKWMLERLREAMTPPGGPGPGPLSREEFETMARALKDEGLLANPVRYEDFRVPAP</sequence>
<protein>
    <recommendedName>
        <fullName evidence="10">Thiamine pyrimidine synthase</fullName>
    </recommendedName>
</protein>
<proteinExistence type="inferred from homology"/>